<evidence type="ECO:0000256" key="2">
    <source>
        <dbReference type="ARBA" id="ARBA00022475"/>
    </source>
</evidence>
<feature type="transmembrane region" description="Helical" evidence="8">
    <location>
        <begin position="185"/>
        <end position="206"/>
    </location>
</feature>
<dbReference type="Pfam" id="PF00015">
    <property type="entry name" value="MCPsignal"/>
    <property type="match status" value="1"/>
</dbReference>
<dbReference type="GO" id="GO:0004888">
    <property type="term" value="F:transmembrane signaling receptor activity"/>
    <property type="evidence" value="ECO:0007669"/>
    <property type="project" value="InterPro"/>
</dbReference>
<keyword evidence="2" id="KW-1003">Cell membrane</keyword>
<dbReference type="RefSeq" id="WP_042974785.1">
    <property type="nucleotide sequence ID" value="NZ_JXHR01000003.1"/>
</dbReference>
<dbReference type="EMBL" id="LJZV01000016">
    <property type="protein sequence ID" value="KZD90151.1"/>
    <property type="molecule type" value="Genomic_DNA"/>
</dbReference>
<dbReference type="PANTHER" id="PTHR32089">
    <property type="entry name" value="METHYL-ACCEPTING CHEMOTAXIS PROTEIN MCPB"/>
    <property type="match status" value="1"/>
</dbReference>
<proteinExistence type="inferred from homology"/>
<dbReference type="Proteomes" id="UP000076442">
    <property type="component" value="Unassembled WGS sequence"/>
</dbReference>
<dbReference type="InterPro" id="IPR024478">
    <property type="entry name" value="HlyB_4HB_MCP"/>
</dbReference>
<evidence type="ECO:0000256" key="6">
    <source>
        <dbReference type="PROSITE-ProRule" id="PRU00284"/>
    </source>
</evidence>
<comment type="caution">
    <text evidence="11">The sequence shown here is derived from an EMBL/GenBank/DDBJ whole genome shotgun (WGS) entry which is preliminary data.</text>
</comment>
<dbReference type="SUPFAM" id="SSF58104">
    <property type="entry name" value="Methyl-accepting chemotaxis protein (MCP) signaling domain"/>
    <property type="match status" value="1"/>
</dbReference>
<dbReference type="PANTHER" id="PTHR32089:SF114">
    <property type="entry name" value="METHYL-ACCEPTING CHEMOTAXIS PROTEIN MCPB"/>
    <property type="match status" value="1"/>
</dbReference>
<dbReference type="GO" id="GO:0007165">
    <property type="term" value="P:signal transduction"/>
    <property type="evidence" value="ECO:0007669"/>
    <property type="project" value="UniProtKB-KW"/>
</dbReference>
<evidence type="ECO:0000259" key="10">
    <source>
        <dbReference type="PROSITE" id="PS50885"/>
    </source>
</evidence>
<dbReference type="InterPro" id="IPR047347">
    <property type="entry name" value="YvaQ-like_sensor"/>
</dbReference>
<dbReference type="Pfam" id="PF00672">
    <property type="entry name" value="HAMP"/>
    <property type="match status" value="1"/>
</dbReference>
<keyword evidence="3 8" id="KW-0472">Membrane</keyword>
<evidence type="ECO:0000256" key="3">
    <source>
        <dbReference type="ARBA" id="ARBA00023136"/>
    </source>
</evidence>
<evidence type="ECO:0000256" key="7">
    <source>
        <dbReference type="SAM" id="Coils"/>
    </source>
</evidence>
<organism evidence="11 12">
    <name type="scientific">Bacillus subtilis</name>
    <dbReference type="NCBI Taxonomy" id="1423"/>
    <lineage>
        <taxon>Bacteria</taxon>
        <taxon>Bacillati</taxon>
        <taxon>Bacillota</taxon>
        <taxon>Bacilli</taxon>
        <taxon>Bacillales</taxon>
        <taxon>Bacillaceae</taxon>
        <taxon>Bacillus</taxon>
    </lineage>
</organism>
<keyword evidence="8" id="KW-0812">Transmembrane</keyword>
<dbReference type="PROSITE" id="PS50885">
    <property type="entry name" value="HAMP"/>
    <property type="match status" value="1"/>
</dbReference>
<dbReference type="PRINTS" id="PR00260">
    <property type="entry name" value="CHEMTRNSDUCR"/>
</dbReference>
<dbReference type="SMART" id="SM00304">
    <property type="entry name" value="HAMP"/>
    <property type="match status" value="1"/>
</dbReference>
<dbReference type="InterPro" id="IPR003660">
    <property type="entry name" value="HAMP_dom"/>
</dbReference>
<feature type="domain" description="Methyl-accepting transducer" evidence="9">
    <location>
        <begin position="280"/>
        <end position="530"/>
    </location>
</feature>
<dbReference type="CDD" id="cd06225">
    <property type="entry name" value="HAMP"/>
    <property type="match status" value="1"/>
</dbReference>
<evidence type="ECO:0000313" key="11">
    <source>
        <dbReference type="EMBL" id="KZD90151.1"/>
    </source>
</evidence>
<comment type="subcellular location">
    <subcellularLocation>
        <location evidence="1">Cell membrane</location>
    </subcellularLocation>
</comment>
<evidence type="ECO:0000256" key="1">
    <source>
        <dbReference type="ARBA" id="ARBA00004236"/>
    </source>
</evidence>
<keyword evidence="7" id="KW-0175">Coiled coil</keyword>
<evidence type="ECO:0000256" key="5">
    <source>
        <dbReference type="ARBA" id="ARBA00029447"/>
    </source>
</evidence>
<dbReference type="AlphaFoldDB" id="A0AAP1E7J9"/>
<accession>A0AAP1E7J9</accession>
<evidence type="ECO:0000259" key="9">
    <source>
        <dbReference type="PROSITE" id="PS50111"/>
    </source>
</evidence>
<dbReference type="Gene3D" id="1.10.287.950">
    <property type="entry name" value="Methyl-accepting chemotaxis protein"/>
    <property type="match status" value="1"/>
</dbReference>
<dbReference type="GO" id="GO:0005886">
    <property type="term" value="C:plasma membrane"/>
    <property type="evidence" value="ECO:0007669"/>
    <property type="project" value="UniProtKB-SubCell"/>
</dbReference>
<keyword evidence="4 6" id="KW-0807">Transducer</keyword>
<dbReference type="CDD" id="cd19411">
    <property type="entry name" value="MCP2201-like_sensor"/>
    <property type="match status" value="1"/>
</dbReference>
<protein>
    <submittedName>
        <fullName evidence="11">Methyl-accepting chemotaxis protein</fullName>
    </submittedName>
</protein>
<evidence type="ECO:0000256" key="8">
    <source>
        <dbReference type="SAM" id="Phobius"/>
    </source>
</evidence>
<name>A0AAP1E7J9_BACIU</name>
<feature type="coiled-coil region" evidence="7">
    <location>
        <begin position="78"/>
        <end position="109"/>
    </location>
</feature>
<dbReference type="CDD" id="cd11386">
    <property type="entry name" value="MCP_signal"/>
    <property type="match status" value="1"/>
</dbReference>
<dbReference type="InterPro" id="IPR004089">
    <property type="entry name" value="MCPsignal_dom"/>
</dbReference>
<dbReference type="Pfam" id="PF12729">
    <property type="entry name" value="4HB_MCP_1"/>
    <property type="match status" value="1"/>
</dbReference>
<dbReference type="InterPro" id="IPR004090">
    <property type="entry name" value="Chemotax_Me-accpt_rcpt"/>
</dbReference>
<feature type="coiled-coil region" evidence="7">
    <location>
        <begin position="540"/>
        <end position="567"/>
    </location>
</feature>
<dbReference type="GO" id="GO:0006935">
    <property type="term" value="P:chemotaxis"/>
    <property type="evidence" value="ECO:0007669"/>
    <property type="project" value="InterPro"/>
</dbReference>
<feature type="domain" description="HAMP" evidence="10">
    <location>
        <begin position="208"/>
        <end position="261"/>
    </location>
</feature>
<dbReference type="PROSITE" id="PS50111">
    <property type="entry name" value="CHEMOTAXIS_TRANSDUC_2"/>
    <property type="match status" value="1"/>
</dbReference>
<reference evidence="11 12" key="1">
    <citation type="submission" date="2015-09" db="EMBL/GenBank/DDBJ databases">
        <title>Spore heat resistance.</title>
        <authorList>
            <person name="Boekhorst J."/>
            <person name="Berendsen E.M."/>
            <person name="Wells-Bennik M.H."/>
            <person name="Kuipers O.P."/>
        </authorList>
    </citation>
    <scope>NUCLEOTIDE SEQUENCE [LARGE SCALE GENOMIC DNA]</scope>
    <source>
        <strain evidence="11 12">B4122</strain>
    </source>
</reference>
<dbReference type="SMART" id="SM00283">
    <property type="entry name" value="MA"/>
    <property type="match status" value="1"/>
</dbReference>
<evidence type="ECO:0000256" key="4">
    <source>
        <dbReference type="ARBA" id="ARBA00023224"/>
    </source>
</evidence>
<sequence>MRLTISRKFSLVFLTLILINLLVGGIGVLNMQHIIQKTDEINTKWIDGIKGITSINYVTEHLSSKEKDFLIYTDKSKMDTLDQEMNQIIEDINQKLDNYEKTISTDKEQKLFEQLQTEVNTYMDIHAQIIESGRTNDMDKARGLLVQTETSFEDMKKTITQLVDLNQEGSNTAVKETKAVYHKGLIYTALLVAASILISIFIWLYITRNIVKPIIRMKESANHIAEGDLSNDMEPLNSKDELGDLNEALQKMVGNLRDIVGYSKDISSRVLSSSQVLATATNETRSGSKHITETMNEMAEGSEQQAQDAVTIAESMNEFTESIDKAYNHGITISDTSQNVLELAVSGNENMATSLQQMKTIHHIVEEAVHKVRSLEQHSQDINKLVQVINGIAEQTNLLSLNAAIEAARAGESGKGFAVVAEEVRKLADGVSDSVQDITRIVGGTQQEIHTVITYLESSFTEVEKGTENLTDTGQAMQHIKQSVTHVADSIKEVTDGLKQLTNQSITINQSIENIASVSEESAAGIEETFSITEQSAHSMDQVLQNAEELEQLAKELNEKMGQFSILCS</sequence>
<gene>
    <name evidence="11" type="ORF">B4122_3072</name>
</gene>
<keyword evidence="8" id="KW-1133">Transmembrane helix</keyword>
<comment type="similarity">
    <text evidence="5">Belongs to the methyl-accepting chemotaxis (MCP) protein family.</text>
</comment>
<dbReference type="Gene3D" id="6.10.340.10">
    <property type="match status" value="1"/>
</dbReference>
<evidence type="ECO:0000313" key="12">
    <source>
        <dbReference type="Proteomes" id="UP000076442"/>
    </source>
</evidence>